<dbReference type="AlphaFoldDB" id="A0AAV1ICM7"/>
<organism evidence="1 2">
    <name type="scientific">Coccomyxa viridis</name>
    <dbReference type="NCBI Taxonomy" id="1274662"/>
    <lineage>
        <taxon>Eukaryota</taxon>
        <taxon>Viridiplantae</taxon>
        <taxon>Chlorophyta</taxon>
        <taxon>core chlorophytes</taxon>
        <taxon>Trebouxiophyceae</taxon>
        <taxon>Trebouxiophyceae incertae sedis</taxon>
        <taxon>Coccomyxaceae</taxon>
        <taxon>Coccomyxa</taxon>
    </lineage>
</organism>
<protein>
    <submittedName>
        <fullName evidence="1">Uncharacterized protein</fullName>
    </submittedName>
</protein>
<dbReference type="EMBL" id="CAUYUE010000011">
    <property type="protein sequence ID" value="CAK0784988.1"/>
    <property type="molecule type" value="Genomic_DNA"/>
</dbReference>
<sequence>MCSKPKHELFMLENLWDMNNAASLYLSNIVRLIYVSLKEYALTQLCQRRALYLQCRATILSAQPCTDKFQLEMSSPSSSSYCFLCGGLRREPPKAALKPCCAIHFPTGTAACTAITISYTAGLLLEHHTTGTFLI</sequence>
<gene>
    <name evidence="1" type="ORF">CVIRNUC_008193</name>
</gene>
<accession>A0AAV1ICM7</accession>
<evidence type="ECO:0000313" key="2">
    <source>
        <dbReference type="Proteomes" id="UP001314263"/>
    </source>
</evidence>
<evidence type="ECO:0000313" key="1">
    <source>
        <dbReference type="EMBL" id="CAK0784988.1"/>
    </source>
</evidence>
<comment type="caution">
    <text evidence="1">The sequence shown here is derived from an EMBL/GenBank/DDBJ whole genome shotgun (WGS) entry which is preliminary data.</text>
</comment>
<dbReference type="Proteomes" id="UP001314263">
    <property type="component" value="Unassembled WGS sequence"/>
</dbReference>
<keyword evidence="2" id="KW-1185">Reference proteome</keyword>
<name>A0AAV1ICM7_9CHLO</name>
<reference evidence="1 2" key="1">
    <citation type="submission" date="2023-10" db="EMBL/GenBank/DDBJ databases">
        <authorList>
            <person name="Maclean D."/>
            <person name="Macfadyen A."/>
        </authorList>
    </citation>
    <scope>NUCLEOTIDE SEQUENCE [LARGE SCALE GENOMIC DNA]</scope>
</reference>
<proteinExistence type="predicted"/>